<feature type="repeat" description="ANK" evidence="7">
    <location>
        <begin position="85"/>
        <end position="110"/>
    </location>
</feature>
<accession>A0A067KZM5</accession>
<reference evidence="10 11" key="1">
    <citation type="journal article" date="2014" name="PLoS ONE">
        <title>Global Analysis of Gene Expression Profiles in Physic Nut (Jatropha curcas L.) Seedlings Exposed to Salt Stress.</title>
        <authorList>
            <person name="Zhang L."/>
            <person name="Zhang C."/>
            <person name="Wu P."/>
            <person name="Chen Y."/>
            <person name="Li M."/>
            <person name="Jiang H."/>
            <person name="Wu G."/>
        </authorList>
    </citation>
    <scope>NUCLEOTIDE SEQUENCE [LARGE SCALE GENOMIC DNA]</scope>
    <source>
        <strain evidence="11">cv. GZQX0401</strain>
        <tissue evidence="10">Young leaves</tissue>
    </source>
</reference>
<dbReference type="STRING" id="180498.A0A067KZM5"/>
<sequence length="534" mass="60775">MLTLLFGVNPEAAYKVNKKNQSLLFLACFNGFLEVFKLLLKRPDLVQIDCFGQTCLHVAVMKGHIDIVEVLSNELPSLAQKIDKNENMPLHCACINGSLEMVLLLLQKGSKDTHWWWYNNDGYTPLHLAVMNGNVKILEEFQAKALSSFEKFPRHSKQSVFHLATKRRSEPEDVFFFLAHIPSLLHLLYYKDELGNTVLHLACENNYKIAVYLIKEDEMLDVNALNYKQFTALDILDQNKDIGEDKEALEILLISAGGKRRREMLSKNNLAVVRAKEDDKKEVAGFESEPILSPTSYSSNEAFCPWVNLLYTWTSLLTIDFTEDINHLHQIHGEALQNARNTIILVATVIATVTFTAGINHPGGVYQDGTMTGKSTVARTVGFKVFAITNTIAFFTSLSMVLILARIIPFRRKTQKRILKIADRIMWLAVSFMGAGYFAGSWVIISPVRGTEWMPVIVLLVAAAIVAITFIGILVMLVEQKRRKKHRRTEKKEGRDIDDRKLMRSNWRLNIWKIWIDAKPRKRSKVVLSPARLC</sequence>
<dbReference type="SMART" id="SM00248">
    <property type="entry name" value="ANK"/>
    <property type="match status" value="5"/>
</dbReference>
<evidence type="ECO:0000256" key="3">
    <source>
        <dbReference type="ARBA" id="ARBA00022737"/>
    </source>
</evidence>
<evidence type="ECO:0000256" key="7">
    <source>
        <dbReference type="PROSITE-ProRule" id="PRU00023"/>
    </source>
</evidence>
<dbReference type="Pfam" id="PF13962">
    <property type="entry name" value="PGG"/>
    <property type="match status" value="1"/>
</dbReference>
<dbReference type="InterPro" id="IPR036770">
    <property type="entry name" value="Ankyrin_rpt-contain_sf"/>
</dbReference>
<dbReference type="Pfam" id="PF12796">
    <property type="entry name" value="Ank_2"/>
    <property type="match status" value="2"/>
</dbReference>
<dbReference type="EMBL" id="KK914415">
    <property type="protein sequence ID" value="KDP37274.1"/>
    <property type="molecule type" value="Genomic_DNA"/>
</dbReference>
<dbReference type="InterPro" id="IPR002110">
    <property type="entry name" value="Ankyrin_rpt"/>
</dbReference>
<dbReference type="OrthoDB" id="20872at2759"/>
<name>A0A067KZM5_JATCU</name>
<feature type="transmembrane region" description="Helical" evidence="8">
    <location>
        <begin position="20"/>
        <end position="40"/>
    </location>
</feature>
<dbReference type="PROSITE" id="PS50088">
    <property type="entry name" value="ANK_REPEAT"/>
    <property type="match status" value="3"/>
</dbReference>
<dbReference type="Gene3D" id="1.25.40.20">
    <property type="entry name" value="Ankyrin repeat-containing domain"/>
    <property type="match status" value="2"/>
</dbReference>
<evidence type="ECO:0000313" key="11">
    <source>
        <dbReference type="Proteomes" id="UP000027138"/>
    </source>
</evidence>
<dbReference type="CDD" id="cd02019">
    <property type="entry name" value="NK"/>
    <property type="match status" value="1"/>
</dbReference>
<comment type="subcellular location">
    <subcellularLocation>
        <location evidence="1">Membrane</location>
        <topology evidence="1">Multi-pass membrane protein</topology>
    </subcellularLocation>
</comment>
<keyword evidence="3" id="KW-0677">Repeat</keyword>
<evidence type="ECO:0000256" key="1">
    <source>
        <dbReference type="ARBA" id="ARBA00004141"/>
    </source>
</evidence>
<feature type="transmembrane region" description="Helical" evidence="8">
    <location>
        <begin position="381"/>
        <end position="404"/>
    </location>
</feature>
<feature type="repeat" description="ANK" evidence="7">
    <location>
        <begin position="121"/>
        <end position="139"/>
    </location>
</feature>
<dbReference type="GO" id="GO:0005886">
    <property type="term" value="C:plasma membrane"/>
    <property type="evidence" value="ECO:0007669"/>
    <property type="project" value="TreeGrafter"/>
</dbReference>
<evidence type="ECO:0000259" key="9">
    <source>
        <dbReference type="Pfam" id="PF13962"/>
    </source>
</evidence>
<dbReference type="PROSITE" id="PS50297">
    <property type="entry name" value="ANK_REP_REGION"/>
    <property type="match status" value="3"/>
</dbReference>
<proteinExistence type="predicted"/>
<evidence type="ECO:0000256" key="4">
    <source>
        <dbReference type="ARBA" id="ARBA00022989"/>
    </source>
</evidence>
<dbReference type="SUPFAM" id="SSF48403">
    <property type="entry name" value="Ankyrin repeat"/>
    <property type="match status" value="1"/>
</dbReference>
<keyword evidence="4 8" id="KW-1133">Transmembrane helix</keyword>
<dbReference type="Pfam" id="PF00023">
    <property type="entry name" value="Ank"/>
    <property type="match status" value="1"/>
</dbReference>
<evidence type="ECO:0000256" key="5">
    <source>
        <dbReference type="ARBA" id="ARBA00023043"/>
    </source>
</evidence>
<dbReference type="Proteomes" id="UP000027138">
    <property type="component" value="Unassembled WGS sequence"/>
</dbReference>
<keyword evidence="11" id="KW-1185">Reference proteome</keyword>
<dbReference type="InterPro" id="IPR026961">
    <property type="entry name" value="PGG_dom"/>
</dbReference>
<evidence type="ECO:0000256" key="2">
    <source>
        <dbReference type="ARBA" id="ARBA00022692"/>
    </source>
</evidence>
<keyword evidence="6 8" id="KW-0472">Membrane</keyword>
<keyword evidence="2 8" id="KW-0812">Transmembrane</keyword>
<dbReference type="PANTHER" id="PTHR24186:SF38">
    <property type="entry name" value="ANKYRIN REPEAT FAMILY PROTEIN"/>
    <property type="match status" value="1"/>
</dbReference>
<feature type="repeat" description="ANK" evidence="7">
    <location>
        <begin position="51"/>
        <end position="71"/>
    </location>
</feature>
<feature type="transmembrane region" description="Helical" evidence="8">
    <location>
        <begin position="342"/>
        <end position="361"/>
    </location>
</feature>
<feature type="transmembrane region" description="Helical" evidence="8">
    <location>
        <begin position="425"/>
        <end position="445"/>
    </location>
</feature>
<evidence type="ECO:0000313" key="10">
    <source>
        <dbReference type="EMBL" id="KDP37274.1"/>
    </source>
</evidence>
<feature type="domain" description="PGG" evidence="9">
    <location>
        <begin position="334"/>
        <end position="443"/>
    </location>
</feature>
<dbReference type="AlphaFoldDB" id="A0A067KZM5"/>
<gene>
    <name evidence="10" type="ORF">JCGZ_06330</name>
</gene>
<protein>
    <recommendedName>
        <fullName evidence="9">PGG domain-containing protein</fullName>
    </recommendedName>
</protein>
<evidence type="ECO:0000256" key="6">
    <source>
        <dbReference type="ARBA" id="ARBA00023136"/>
    </source>
</evidence>
<feature type="transmembrane region" description="Helical" evidence="8">
    <location>
        <begin position="457"/>
        <end position="478"/>
    </location>
</feature>
<dbReference type="PANTHER" id="PTHR24186">
    <property type="entry name" value="PROTEIN PHOSPHATASE 1 REGULATORY SUBUNIT"/>
    <property type="match status" value="1"/>
</dbReference>
<organism evidence="10 11">
    <name type="scientific">Jatropha curcas</name>
    <name type="common">Barbados nut</name>
    <dbReference type="NCBI Taxonomy" id="180498"/>
    <lineage>
        <taxon>Eukaryota</taxon>
        <taxon>Viridiplantae</taxon>
        <taxon>Streptophyta</taxon>
        <taxon>Embryophyta</taxon>
        <taxon>Tracheophyta</taxon>
        <taxon>Spermatophyta</taxon>
        <taxon>Magnoliopsida</taxon>
        <taxon>eudicotyledons</taxon>
        <taxon>Gunneridae</taxon>
        <taxon>Pentapetalae</taxon>
        <taxon>rosids</taxon>
        <taxon>fabids</taxon>
        <taxon>Malpighiales</taxon>
        <taxon>Euphorbiaceae</taxon>
        <taxon>Crotonoideae</taxon>
        <taxon>Jatropheae</taxon>
        <taxon>Jatropha</taxon>
    </lineage>
</organism>
<keyword evidence="5 7" id="KW-0040">ANK repeat</keyword>
<evidence type="ECO:0000256" key="8">
    <source>
        <dbReference type="SAM" id="Phobius"/>
    </source>
</evidence>